<dbReference type="Proteomes" id="UP000324974">
    <property type="component" value="Chromosome"/>
</dbReference>
<accession>A0A5C1ACA8</accession>
<evidence type="ECO:0000313" key="1">
    <source>
        <dbReference type="EMBL" id="QEL17019.1"/>
    </source>
</evidence>
<dbReference type="KEGG" id="lrs:PX52LOC_03995"/>
<name>A0A5C1ACA8_9BACT</name>
<evidence type="ECO:0000313" key="2">
    <source>
        <dbReference type="Proteomes" id="UP000324974"/>
    </source>
</evidence>
<dbReference type="EMBL" id="CP042425">
    <property type="protein sequence ID" value="QEL17019.1"/>
    <property type="molecule type" value="Genomic_DNA"/>
</dbReference>
<gene>
    <name evidence="1" type="ORF">PX52LOC_03995</name>
</gene>
<keyword evidence="2" id="KW-1185">Reference proteome</keyword>
<protein>
    <submittedName>
        <fullName evidence="1">Uncharacterized protein</fullName>
    </submittedName>
</protein>
<dbReference type="AlphaFoldDB" id="A0A5C1ACA8"/>
<proteinExistence type="predicted"/>
<dbReference type="OrthoDB" id="288733at2"/>
<organism evidence="1 2">
    <name type="scientific">Limnoglobus roseus</name>
    <dbReference type="NCBI Taxonomy" id="2598579"/>
    <lineage>
        <taxon>Bacteria</taxon>
        <taxon>Pseudomonadati</taxon>
        <taxon>Planctomycetota</taxon>
        <taxon>Planctomycetia</taxon>
        <taxon>Gemmatales</taxon>
        <taxon>Gemmataceae</taxon>
        <taxon>Limnoglobus</taxon>
    </lineage>
</organism>
<sequence length="181" mass="20038">MEVTENETGGPTIKLYPGDRLSDVKGWHRKLLTPEIVTIFEDAPRYFQNIADKAPVPEMAEWLNKLLAANDWLLELHKSNWSKGGRASFYWKAEGIVGAEMGPPMTKTYHPTVVGQLFELLGFIDWNGFGGTGGGDFHPPKPAADVRATWMEEGEDVDLECSTCWCYFNGDILIEATAAGG</sequence>
<dbReference type="RefSeq" id="WP_149111677.1">
    <property type="nucleotide sequence ID" value="NZ_CP042425.1"/>
</dbReference>
<reference evidence="2" key="1">
    <citation type="submission" date="2019-08" db="EMBL/GenBank/DDBJ databases">
        <title>Limnoglobus roseus gen. nov., sp. nov., a novel freshwater planctomycete with a giant genome from the family Gemmataceae.</title>
        <authorList>
            <person name="Kulichevskaya I.S."/>
            <person name="Naumoff D.G."/>
            <person name="Miroshnikov K."/>
            <person name="Ivanova A."/>
            <person name="Philippov D.A."/>
            <person name="Hakobyan A."/>
            <person name="Rijpstra I.C."/>
            <person name="Sinninghe Damste J.S."/>
            <person name="Liesack W."/>
            <person name="Dedysh S.N."/>
        </authorList>
    </citation>
    <scope>NUCLEOTIDE SEQUENCE [LARGE SCALE GENOMIC DNA]</scope>
    <source>
        <strain evidence="2">PX52</strain>
    </source>
</reference>